<gene>
    <name evidence="1" type="ORF">MUN68_009135</name>
</gene>
<keyword evidence="2" id="KW-1185">Reference proteome</keyword>
<name>A0ABY7RTR9_9FLAO</name>
<protein>
    <submittedName>
        <fullName evidence="1">Uncharacterized protein</fullName>
    </submittedName>
</protein>
<organism evidence="1 2">
    <name type="scientific">Psychroserpens ponticola</name>
    <dbReference type="NCBI Taxonomy" id="2932268"/>
    <lineage>
        <taxon>Bacteria</taxon>
        <taxon>Pseudomonadati</taxon>
        <taxon>Bacteroidota</taxon>
        <taxon>Flavobacteriia</taxon>
        <taxon>Flavobacteriales</taxon>
        <taxon>Flavobacteriaceae</taxon>
        <taxon>Psychroserpens</taxon>
    </lineage>
</organism>
<dbReference type="Proteomes" id="UP001202717">
    <property type="component" value="Chromosome"/>
</dbReference>
<sequence>MNNKLYHANSDLSEITNRISNDSIFDKTNSESNSLTLTVFQDASVQLSNKSQNDKNSLSVKSVAILTNSTPYEVSLMNNDGKIIIVRQVFYNNRWRNIKSYKNTPKRFCGNSYRSKRTIKRKSSLIFAVPCLEGNIKTKFRLVLFQKNKVAIYSNEFQGFIPKRFLE</sequence>
<dbReference type="RefSeq" id="WP_249997489.1">
    <property type="nucleotide sequence ID" value="NZ_CP116221.1"/>
</dbReference>
<proteinExistence type="predicted"/>
<accession>A0ABY7RTR9</accession>
<evidence type="ECO:0000313" key="1">
    <source>
        <dbReference type="EMBL" id="WCO00238.1"/>
    </source>
</evidence>
<evidence type="ECO:0000313" key="2">
    <source>
        <dbReference type="Proteomes" id="UP001202717"/>
    </source>
</evidence>
<dbReference type="EMBL" id="CP116221">
    <property type="protein sequence ID" value="WCO00238.1"/>
    <property type="molecule type" value="Genomic_DNA"/>
</dbReference>
<reference evidence="1 2" key="1">
    <citation type="submission" date="2023-01" db="EMBL/GenBank/DDBJ databases">
        <title>Psychroserpens ponticola sp. nov., isolated from seawater.</title>
        <authorList>
            <person name="Kristyanto S."/>
            <person name="Jung J."/>
            <person name="Kim J.M."/>
            <person name="Jeon C.O."/>
        </authorList>
    </citation>
    <scope>NUCLEOTIDE SEQUENCE [LARGE SCALE GENOMIC DNA]</scope>
    <source>
        <strain evidence="1 2">MSW6</strain>
    </source>
</reference>